<dbReference type="InterPro" id="IPR003689">
    <property type="entry name" value="ZIP"/>
</dbReference>
<feature type="transmembrane region" description="Helical" evidence="5">
    <location>
        <begin position="234"/>
        <end position="254"/>
    </location>
</feature>
<feature type="transmembrane region" description="Helical" evidence="5">
    <location>
        <begin position="200"/>
        <end position="222"/>
    </location>
</feature>
<dbReference type="GO" id="GO:0006882">
    <property type="term" value="P:intracellular zinc ion homeostasis"/>
    <property type="evidence" value="ECO:0007669"/>
    <property type="project" value="TreeGrafter"/>
</dbReference>
<dbReference type="AlphaFoldDB" id="A0A0S1SRW0"/>
<evidence type="ECO:0000256" key="1">
    <source>
        <dbReference type="ARBA" id="ARBA00004141"/>
    </source>
</evidence>
<reference evidence="7" key="1">
    <citation type="submission" date="2015-10" db="EMBL/GenBank/DDBJ databases">
        <title>Analysis of five complete genome sequences for members of the class Peribacteria in the recently recognized Peregrinibacteria bacterial phylum.</title>
        <authorList>
            <person name="Anantharaman K."/>
            <person name="Brown C.T."/>
            <person name="Burstein D."/>
            <person name="Castelle C.J."/>
            <person name="Probst A.J."/>
            <person name="Thomas B.C."/>
            <person name="Williams K.H."/>
            <person name="Banfield J.F."/>
        </authorList>
    </citation>
    <scope>NUCLEOTIDE SEQUENCE [LARGE SCALE GENOMIC DNA]</scope>
</reference>
<feature type="transmembrane region" description="Helical" evidence="5">
    <location>
        <begin position="174"/>
        <end position="194"/>
    </location>
</feature>
<evidence type="ECO:0000256" key="2">
    <source>
        <dbReference type="ARBA" id="ARBA00022692"/>
    </source>
</evidence>
<dbReference type="Proteomes" id="UP000069135">
    <property type="component" value="Chromosome"/>
</dbReference>
<dbReference type="GO" id="GO:0016020">
    <property type="term" value="C:membrane"/>
    <property type="evidence" value="ECO:0007669"/>
    <property type="project" value="UniProtKB-SubCell"/>
</dbReference>
<dbReference type="EMBL" id="CP013065">
    <property type="protein sequence ID" value="ALM13167.1"/>
    <property type="molecule type" value="Genomic_DNA"/>
</dbReference>
<dbReference type="KEGG" id="prf:PeribacterA2_0476"/>
<evidence type="ECO:0000256" key="5">
    <source>
        <dbReference type="SAM" id="Phobius"/>
    </source>
</evidence>
<accession>A0A0S1SQP7</accession>
<feature type="transmembrane region" description="Helical" evidence="5">
    <location>
        <begin position="39"/>
        <end position="59"/>
    </location>
</feature>
<keyword evidence="4 5" id="KW-0472">Membrane</keyword>
<dbReference type="STRING" id="1735162.PeribacterB2_0475"/>
<feature type="transmembrane region" description="Helical" evidence="5">
    <location>
        <begin position="6"/>
        <end position="30"/>
    </location>
</feature>
<dbReference type="PANTHER" id="PTHR16950">
    <property type="entry name" value="ZINC TRANSPORTER SLC39A7 HISTIDINE-RICH MEMBRANE PROTEIN KE4"/>
    <property type="match status" value="1"/>
</dbReference>
<accession>A0A0S1SRW0</accession>
<organism evidence="6 7">
    <name type="scientific">Candidatus Peribacter riflensis</name>
    <dbReference type="NCBI Taxonomy" id="1735162"/>
    <lineage>
        <taxon>Bacteria</taxon>
        <taxon>Candidatus Peregrinibacteriota</taxon>
        <taxon>Candidatus Peribacteria</taxon>
        <taxon>Candidatus Peribacterales</taxon>
        <taxon>Candidatus Peribacteraceae</taxon>
        <taxon>Candidatus Peribacter</taxon>
    </lineage>
</organism>
<dbReference type="GO" id="GO:0005385">
    <property type="term" value="F:zinc ion transmembrane transporter activity"/>
    <property type="evidence" value="ECO:0007669"/>
    <property type="project" value="TreeGrafter"/>
</dbReference>
<gene>
    <name evidence="6" type="ORF">PeribacterD1_0476</name>
</gene>
<protein>
    <submittedName>
        <fullName evidence="6">Zinc/iron permease</fullName>
    </submittedName>
</protein>
<keyword evidence="2 5" id="KW-0812">Transmembrane</keyword>
<proteinExistence type="predicted"/>
<reference evidence="6 7" key="2">
    <citation type="journal article" date="2016" name="PeerJ">
        <title>Analysis of five complete genome sequences for members of the class Peribacteria in the recently recognized Peregrinibacteria bacterial phylum.</title>
        <authorList>
            <person name="Anantharaman K."/>
            <person name="Brown C.T."/>
            <person name="Burstein D."/>
            <person name="Castelle C.J."/>
            <person name="Probst A.J."/>
            <person name="Thomas B.C."/>
            <person name="Williams K.H."/>
            <person name="Banfield J.F."/>
        </authorList>
    </citation>
    <scope>NUCLEOTIDE SEQUENCE [LARGE SCALE GENOMIC DNA]</scope>
    <source>
        <strain evidence="6">RIFOXYD1_FULL_PER-ii_59_16</strain>
    </source>
</reference>
<evidence type="ECO:0000256" key="4">
    <source>
        <dbReference type="ARBA" id="ARBA00023136"/>
    </source>
</evidence>
<accession>A0A0S1SWD7</accession>
<accession>A0A0S1SIN3</accession>
<feature type="transmembrane region" description="Helical" evidence="5">
    <location>
        <begin position="71"/>
        <end position="87"/>
    </location>
</feature>
<evidence type="ECO:0000256" key="3">
    <source>
        <dbReference type="ARBA" id="ARBA00022989"/>
    </source>
</evidence>
<dbReference type="Pfam" id="PF02535">
    <property type="entry name" value="Zip"/>
    <property type="match status" value="2"/>
</dbReference>
<sequence length="256" mass="27454">MLLSSPLFLTLASVFLVSFVSLSGVMLFALQEKIIRKSLLVLVGFSAGALLGDVFIHMLPEMVEEAQEHPFSPFLLMLAGMLLSFVIEKVIHWRHCHCSALPLASAHMHPVGVMNLVGDGIHNFLDGALIAGSYLLSPTIGIATTVAVVLHEIPQEIGDFAVLLYSGFSTRRAVAFNLLSAVAAFAGAILVLSFASPLPFLGSLLLPIAAGNFLYIAGADLMPELHKETRLPQAALQFLVILLGLGTMQLLTLLER</sequence>
<accession>A0A0S1SJQ3</accession>
<comment type="subcellular location">
    <subcellularLocation>
        <location evidence="1">Membrane</location>
        <topology evidence="1">Multi-pass membrane protein</topology>
    </subcellularLocation>
</comment>
<evidence type="ECO:0000313" key="6">
    <source>
        <dbReference type="EMBL" id="ALM13167.1"/>
    </source>
</evidence>
<dbReference type="PANTHER" id="PTHR16950:SF16">
    <property type="entry name" value="ZINC TRANSPORTER ZIP13"/>
    <property type="match status" value="1"/>
</dbReference>
<name>A0A0S1SRW0_9BACT</name>
<evidence type="ECO:0000313" key="7">
    <source>
        <dbReference type="Proteomes" id="UP000069135"/>
    </source>
</evidence>
<dbReference type="PATRIC" id="fig|1735161.3.peg.468"/>
<keyword evidence="3 5" id="KW-1133">Transmembrane helix</keyword>